<evidence type="ECO:0000313" key="1">
    <source>
        <dbReference type="EMBL" id="KAK6745221.1"/>
    </source>
</evidence>
<organism evidence="1 2">
    <name type="scientific">Necator americanus</name>
    <name type="common">Human hookworm</name>
    <dbReference type="NCBI Taxonomy" id="51031"/>
    <lineage>
        <taxon>Eukaryota</taxon>
        <taxon>Metazoa</taxon>
        <taxon>Ecdysozoa</taxon>
        <taxon>Nematoda</taxon>
        <taxon>Chromadorea</taxon>
        <taxon>Rhabditida</taxon>
        <taxon>Rhabditina</taxon>
        <taxon>Rhabditomorpha</taxon>
        <taxon>Strongyloidea</taxon>
        <taxon>Ancylostomatidae</taxon>
        <taxon>Bunostominae</taxon>
        <taxon>Necator</taxon>
    </lineage>
</organism>
<comment type="caution">
    <text evidence="1">The sequence shown here is derived from an EMBL/GenBank/DDBJ whole genome shotgun (WGS) entry which is preliminary data.</text>
</comment>
<keyword evidence="2" id="KW-1185">Reference proteome</keyword>
<name>A0ABR1D3U8_NECAM</name>
<gene>
    <name evidence="1" type="primary">Necator_chrIII.g12519</name>
    <name evidence="1" type="ORF">RB195_011753</name>
</gene>
<protein>
    <submittedName>
        <fullName evidence="1">Uncharacterized protein</fullName>
    </submittedName>
</protein>
<dbReference type="Proteomes" id="UP001303046">
    <property type="component" value="Unassembled WGS sequence"/>
</dbReference>
<sequence>MEKHDESDDQPKRGLKKRRALILYSASSTHKPWFSFRIMSTLLWIRFPERHGLEKEKSLSTYTPRRSVISQEPLEVTGKRVVERIESGDYQTIRYPVSAVGELVAL</sequence>
<evidence type="ECO:0000313" key="2">
    <source>
        <dbReference type="Proteomes" id="UP001303046"/>
    </source>
</evidence>
<proteinExistence type="predicted"/>
<reference evidence="1 2" key="1">
    <citation type="submission" date="2023-08" db="EMBL/GenBank/DDBJ databases">
        <title>A Necator americanus chromosomal reference genome.</title>
        <authorList>
            <person name="Ilik V."/>
            <person name="Petrzelkova K.J."/>
            <person name="Pardy F."/>
            <person name="Fuh T."/>
            <person name="Niatou-Singa F.S."/>
            <person name="Gouil Q."/>
            <person name="Baker L."/>
            <person name="Ritchie M.E."/>
            <person name="Jex A.R."/>
            <person name="Gazzola D."/>
            <person name="Li H."/>
            <person name="Toshio Fujiwara R."/>
            <person name="Zhan B."/>
            <person name="Aroian R.V."/>
            <person name="Pafco B."/>
            <person name="Schwarz E.M."/>
        </authorList>
    </citation>
    <scope>NUCLEOTIDE SEQUENCE [LARGE SCALE GENOMIC DNA]</scope>
    <source>
        <strain evidence="1 2">Aroian</strain>
        <tissue evidence="1">Whole animal</tissue>
    </source>
</reference>
<accession>A0ABR1D3U8</accession>
<dbReference type="EMBL" id="JAVFWL010000003">
    <property type="protein sequence ID" value="KAK6745221.1"/>
    <property type="molecule type" value="Genomic_DNA"/>
</dbReference>